<sequence length="111" mass="12115">MTATGCARYFGCAPQAPEDITVSDLAGVYTGPEGGRIELGEDGRYSTSNLSGNTGGSGEGTWTLDVDSKTTEDLMLGDLQMWISGDREEPWLYRFDGDPDRCDLVKFHRAR</sequence>
<evidence type="ECO:0000313" key="3">
    <source>
        <dbReference type="Proteomes" id="UP001332243"/>
    </source>
</evidence>
<comment type="caution">
    <text evidence="2">The sequence shown here is derived from an EMBL/GenBank/DDBJ whole genome shotgun (WGS) entry which is preliminary data.</text>
</comment>
<keyword evidence="3" id="KW-1185">Reference proteome</keyword>
<name>A0ABU7S1B3_9ACTN</name>
<protein>
    <recommendedName>
        <fullName evidence="4">Lipocalin-like domain-containing protein</fullName>
    </recommendedName>
</protein>
<gene>
    <name evidence="2" type="ORF">V1633_29220</name>
</gene>
<dbReference type="RefSeq" id="WP_331217513.1">
    <property type="nucleotide sequence ID" value="NZ_JAZGQK010000029.1"/>
</dbReference>
<feature type="compositionally biased region" description="Basic and acidic residues" evidence="1">
    <location>
        <begin position="35"/>
        <end position="44"/>
    </location>
</feature>
<dbReference type="EMBL" id="JAZGQK010000029">
    <property type="protein sequence ID" value="MEE6262575.1"/>
    <property type="molecule type" value="Genomic_DNA"/>
</dbReference>
<feature type="region of interest" description="Disordered" evidence="1">
    <location>
        <begin position="33"/>
        <end position="62"/>
    </location>
</feature>
<evidence type="ECO:0008006" key="4">
    <source>
        <dbReference type="Google" id="ProtNLM"/>
    </source>
</evidence>
<dbReference type="Proteomes" id="UP001332243">
    <property type="component" value="Unassembled WGS sequence"/>
</dbReference>
<reference evidence="2 3" key="1">
    <citation type="submission" date="2024-01" db="EMBL/GenBank/DDBJ databases">
        <title>Genome insights into Plantactinospora sonchi sp. nov.</title>
        <authorList>
            <person name="Wang L."/>
        </authorList>
    </citation>
    <scope>NUCLEOTIDE SEQUENCE [LARGE SCALE GENOMIC DNA]</scope>
    <source>
        <strain evidence="2 3">NEAU-QY2</strain>
    </source>
</reference>
<proteinExistence type="predicted"/>
<evidence type="ECO:0000256" key="1">
    <source>
        <dbReference type="SAM" id="MobiDB-lite"/>
    </source>
</evidence>
<organism evidence="2 3">
    <name type="scientific">Plantactinospora sonchi</name>
    <dbReference type="NCBI Taxonomy" id="1544735"/>
    <lineage>
        <taxon>Bacteria</taxon>
        <taxon>Bacillati</taxon>
        <taxon>Actinomycetota</taxon>
        <taxon>Actinomycetes</taxon>
        <taxon>Micromonosporales</taxon>
        <taxon>Micromonosporaceae</taxon>
        <taxon>Plantactinospora</taxon>
    </lineage>
</organism>
<accession>A0ABU7S1B3</accession>
<evidence type="ECO:0000313" key="2">
    <source>
        <dbReference type="EMBL" id="MEE6262575.1"/>
    </source>
</evidence>